<proteinExistence type="predicted"/>
<evidence type="ECO:0000259" key="1">
    <source>
        <dbReference type="Pfam" id="PF16917"/>
    </source>
</evidence>
<evidence type="ECO:0000313" key="3">
    <source>
        <dbReference type="Proteomes" id="UP000033187"/>
    </source>
</evidence>
<dbReference type="AlphaFoldDB" id="A0A0D6JEM9"/>
<dbReference type="OrthoDB" id="9807064at2"/>
<dbReference type="KEGG" id="fiy:BN1229_v1_1615"/>
<accession>A0A0D6JEM9</accession>
<dbReference type="InterPro" id="IPR045864">
    <property type="entry name" value="aa-tRNA-synth_II/BPL/LPL"/>
</dbReference>
<gene>
    <name evidence="2" type="ORF">YBN1229_v1_1615</name>
</gene>
<sequence length="250" mass="26712">MHLPDPEFPPILTGHAIKAPAEAFETACRRAASGELGAADIVWARSTQRAEMALILEPEVSRRVALQIKPLFFSAIADSLGTLMPPKTAVHLRWPNSILLNGAFVGQVKFALAQSGPDDVPDWLVVGASIQVASPHIDREPGEAEQLTSVFDEGGGDVDRTQILRSLSAHMLSWLQVWQDDGFKAVAGPFIGRVEGYEHEAAFSIGGRLVRGRALGMSDEMQLLVRLADGKTIALESEAGAPAAGMDLTG</sequence>
<keyword evidence="3" id="KW-1185">Reference proteome</keyword>
<dbReference type="Gene3D" id="3.30.930.10">
    <property type="entry name" value="Bira Bifunctional Protein, Domain 2"/>
    <property type="match status" value="1"/>
</dbReference>
<evidence type="ECO:0000313" key="2">
    <source>
        <dbReference type="EMBL" id="CPR18229.1"/>
    </source>
</evidence>
<feature type="domain" description="BPL/LPL catalytic" evidence="1">
    <location>
        <begin position="8"/>
        <end position="189"/>
    </location>
</feature>
<protein>
    <recommendedName>
        <fullName evidence="1">BPL/LPL catalytic domain-containing protein</fullName>
    </recommendedName>
</protein>
<dbReference type="EMBL" id="LN829119">
    <property type="protein sequence ID" value="CPR18229.1"/>
    <property type="molecule type" value="Genomic_DNA"/>
</dbReference>
<dbReference type="KEGG" id="fil:BN1229_v1_1612"/>
<dbReference type="InterPro" id="IPR004143">
    <property type="entry name" value="BPL_LPL_catalytic"/>
</dbReference>
<reference evidence="3" key="1">
    <citation type="submission" date="2015-02" db="EMBL/GenBank/DDBJ databases">
        <authorList>
            <person name="Chooi Y.-H."/>
        </authorList>
    </citation>
    <scope>NUCLEOTIDE SEQUENCE [LARGE SCALE GENOMIC DNA]</scope>
    <source>
        <strain evidence="3">strain Y</strain>
    </source>
</reference>
<dbReference type="RefSeq" id="WP_046477735.1">
    <property type="nucleotide sequence ID" value="NZ_LN829118.1"/>
</dbReference>
<dbReference type="Pfam" id="PF16917">
    <property type="entry name" value="BPL_LplA_LipB_2"/>
    <property type="match status" value="1"/>
</dbReference>
<dbReference type="Proteomes" id="UP000033187">
    <property type="component" value="Chromosome 1"/>
</dbReference>
<dbReference type="SUPFAM" id="SSF55681">
    <property type="entry name" value="Class II aaRS and biotin synthetases"/>
    <property type="match status" value="1"/>
</dbReference>
<name>A0A0D6JEM9_9HYPH</name>
<organism evidence="2 3">
    <name type="scientific">Candidatus Filomicrobium marinum</name>
    <dbReference type="NCBI Taxonomy" id="1608628"/>
    <lineage>
        <taxon>Bacteria</taxon>
        <taxon>Pseudomonadati</taxon>
        <taxon>Pseudomonadota</taxon>
        <taxon>Alphaproteobacteria</taxon>
        <taxon>Hyphomicrobiales</taxon>
        <taxon>Hyphomicrobiaceae</taxon>
        <taxon>Filomicrobium</taxon>
    </lineage>
</organism>